<evidence type="ECO:0000313" key="5">
    <source>
        <dbReference type="Proteomes" id="UP001385892"/>
    </source>
</evidence>
<keyword evidence="5" id="KW-1185">Reference proteome</keyword>
<dbReference type="InterPro" id="IPR010258">
    <property type="entry name" value="Conjugal_tfr_TrbG/VirB9/CagX"/>
</dbReference>
<protein>
    <submittedName>
        <fullName evidence="4">TrbG/VirB9 family P-type conjugative transfer protein</fullName>
    </submittedName>
</protein>
<sequence length="254" mass="27895">MACAEVGTVPSANDARIQTVRFTGDNVIRIAAAEGVVTTIELGRKEEIKDFAMGDRDAWHAAINGNLFVVKPKDVKADTNLTIFTNRRSYLFQLKTTSRTARNVAYWVRLQYPEGDATTPEALALAKEQADRKQINADLKASGREGTLNYDYWIVGPKELQPLSMHDNGRQTFMLFSAANPMPAAFIVEPDGTESLVDCHVEEDTMVLHRVVARVLLRRGSLVAGITNRSPSLPVQSAPTGTASGKVQRAIREP</sequence>
<name>A0ABU8WZ08_9BURK</name>
<feature type="region of interest" description="Disordered" evidence="3">
    <location>
        <begin position="228"/>
        <end position="254"/>
    </location>
</feature>
<dbReference type="InterPro" id="IPR033645">
    <property type="entry name" value="VirB9/CagX/TrbG_C"/>
</dbReference>
<comment type="similarity">
    <text evidence="1">Belongs to the TrbG/VirB9 family.</text>
</comment>
<evidence type="ECO:0000256" key="2">
    <source>
        <dbReference type="ARBA" id="ARBA00022729"/>
    </source>
</evidence>
<dbReference type="Gene3D" id="2.60.40.2500">
    <property type="match status" value="1"/>
</dbReference>
<evidence type="ECO:0000256" key="1">
    <source>
        <dbReference type="ARBA" id="ARBA00006135"/>
    </source>
</evidence>
<evidence type="ECO:0000256" key="3">
    <source>
        <dbReference type="SAM" id="MobiDB-lite"/>
    </source>
</evidence>
<dbReference type="Pfam" id="PF03524">
    <property type="entry name" value="CagX"/>
    <property type="match status" value="1"/>
</dbReference>
<proteinExistence type="inferred from homology"/>
<gene>
    <name evidence="4" type="ORF">WKW82_36295</name>
</gene>
<feature type="compositionally biased region" description="Polar residues" evidence="3">
    <location>
        <begin position="228"/>
        <end position="245"/>
    </location>
</feature>
<organism evidence="4 5">
    <name type="scientific">Variovorax rhizosphaerae</name>
    <dbReference type="NCBI Taxonomy" id="1836200"/>
    <lineage>
        <taxon>Bacteria</taxon>
        <taxon>Pseudomonadati</taxon>
        <taxon>Pseudomonadota</taxon>
        <taxon>Betaproteobacteria</taxon>
        <taxon>Burkholderiales</taxon>
        <taxon>Comamonadaceae</taxon>
        <taxon>Variovorax</taxon>
    </lineage>
</organism>
<dbReference type="CDD" id="cd06911">
    <property type="entry name" value="VirB9_CagX_TrbG"/>
    <property type="match status" value="1"/>
</dbReference>
<dbReference type="InterPro" id="IPR038161">
    <property type="entry name" value="VirB9/CagX/TrbG_C_sf"/>
</dbReference>
<comment type="caution">
    <text evidence="4">The sequence shown here is derived from an EMBL/GenBank/DDBJ whole genome shotgun (WGS) entry which is preliminary data.</text>
</comment>
<reference evidence="4 5" key="1">
    <citation type="submission" date="2024-03" db="EMBL/GenBank/DDBJ databases">
        <title>Novel species of the genus Variovorax.</title>
        <authorList>
            <person name="Liu Q."/>
            <person name="Xin Y.-H."/>
        </authorList>
    </citation>
    <scope>NUCLEOTIDE SEQUENCE [LARGE SCALE GENOMIC DNA]</scope>
    <source>
        <strain evidence="4 5">KACC 18900</strain>
    </source>
</reference>
<dbReference type="EMBL" id="JBBKZT010000032">
    <property type="protein sequence ID" value="MEJ8852139.1"/>
    <property type="molecule type" value="Genomic_DNA"/>
</dbReference>
<dbReference type="RefSeq" id="WP_340348027.1">
    <property type="nucleotide sequence ID" value="NZ_JBBKZT010000032.1"/>
</dbReference>
<evidence type="ECO:0000313" key="4">
    <source>
        <dbReference type="EMBL" id="MEJ8852139.1"/>
    </source>
</evidence>
<dbReference type="Proteomes" id="UP001385892">
    <property type="component" value="Unassembled WGS sequence"/>
</dbReference>
<keyword evidence="2" id="KW-0732">Signal</keyword>
<accession>A0ABU8WZ08</accession>